<organism evidence="1 2">
    <name type="scientific">Planktosalinus lacus</name>
    <dbReference type="NCBI Taxonomy" id="1526573"/>
    <lineage>
        <taxon>Bacteria</taxon>
        <taxon>Pseudomonadati</taxon>
        <taxon>Bacteroidota</taxon>
        <taxon>Flavobacteriia</taxon>
        <taxon>Flavobacteriales</taxon>
        <taxon>Flavobacteriaceae</taxon>
        <taxon>Planktosalinus</taxon>
    </lineage>
</organism>
<accession>A0A8J2V9Y2</accession>
<evidence type="ECO:0008006" key="3">
    <source>
        <dbReference type="Google" id="ProtNLM"/>
    </source>
</evidence>
<dbReference type="InterPro" id="IPR026265">
    <property type="entry name" value="LptC"/>
</dbReference>
<name>A0A8J2V9Y2_9FLAO</name>
<dbReference type="PROSITE" id="PS51257">
    <property type="entry name" value="PROKAR_LIPOPROTEIN"/>
    <property type="match status" value="1"/>
</dbReference>
<sequence length="189" mass="21461">MKFLHTSFKSVMTVLAVLTLFACEDNYRQIQQLSIADLGPVAEGKGVNLKHTDSGKLVANLITPTLLDFSNYNYSFTEFPDGVEVVFWDEKGDKNTVTSDYGIHFDQSNLVDLRGNVVLVTSDSVTLNANQLYWDQKNKWVFTDQPYRIEFKDGSFNDGSRFDSSEDFSNFISRRNVGVQIVDKTIEDE</sequence>
<comment type="caution">
    <text evidence="1">The sequence shown here is derived from an EMBL/GenBank/DDBJ whole genome shotgun (WGS) entry which is preliminary data.</text>
</comment>
<protein>
    <recommendedName>
        <fullName evidence="3">LPS export ABC transporter periplasmic protein LptC</fullName>
    </recommendedName>
</protein>
<dbReference type="Proteomes" id="UP000652231">
    <property type="component" value="Unassembled WGS sequence"/>
</dbReference>
<keyword evidence="2" id="KW-1185">Reference proteome</keyword>
<dbReference type="GO" id="GO:0005886">
    <property type="term" value="C:plasma membrane"/>
    <property type="evidence" value="ECO:0007669"/>
    <property type="project" value="InterPro"/>
</dbReference>
<dbReference type="NCBIfam" id="TIGR04409">
    <property type="entry name" value="LptC_YrbK"/>
    <property type="match status" value="1"/>
</dbReference>
<dbReference type="Pfam" id="PF06835">
    <property type="entry name" value="LptC"/>
    <property type="match status" value="1"/>
</dbReference>
<dbReference type="Gene3D" id="2.60.450.10">
    <property type="entry name" value="Lipopolysaccharide (LPS) transport protein A like domain"/>
    <property type="match status" value="1"/>
</dbReference>
<dbReference type="AlphaFoldDB" id="A0A8J2V9Y2"/>
<dbReference type="InterPro" id="IPR010664">
    <property type="entry name" value="LipoPS_assembly_LptC-rel"/>
</dbReference>
<evidence type="ECO:0000313" key="2">
    <source>
        <dbReference type="Proteomes" id="UP000652231"/>
    </source>
</evidence>
<reference evidence="1" key="2">
    <citation type="submission" date="2020-09" db="EMBL/GenBank/DDBJ databases">
        <authorList>
            <person name="Sun Q."/>
            <person name="Zhou Y."/>
        </authorList>
    </citation>
    <scope>NUCLEOTIDE SEQUENCE</scope>
    <source>
        <strain evidence="1">CGMCC 1.12924</strain>
    </source>
</reference>
<reference evidence="1" key="1">
    <citation type="journal article" date="2014" name="Int. J. Syst. Evol. Microbiol.">
        <title>Complete genome sequence of Corynebacterium casei LMG S-19264T (=DSM 44701T), isolated from a smear-ripened cheese.</title>
        <authorList>
            <consortium name="US DOE Joint Genome Institute (JGI-PGF)"/>
            <person name="Walter F."/>
            <person name="Albersmeier A."/>
            <person name="Kalinowski J."/>
            <person name="Ruckert C."/>
        </authorList>
    </citation>
    <scope>NUCLEOTIDE SEQUENCE</scope>
    <source>
        <strain evidence="1">CGMCC 1.12924</strain>
    </source>
</reference>
<proteinExistence type="predicted"/>
<gene>
    <name evidence="1" type="ORF">GCM10011312_12230</name>
</gene>
<dbReference type="EMBL" id="BMGK01000004">
    <property type="protein sequence ID" value="GGD89909.1"/>
    <property type="molecule type" value="Genomic_DNA"/>
</dbReference>
<evidence type="ECO:0000313" key="1">
    <source>
        <dbReference type="EMBL" id="GGD89909.1"/>
    </source>
</evidence>
<dbReference type="GO" id="GO:0015221">
    <property type="term" value="F:lipopolysaccharide transmembrane transporter activity"/>
    <property type="evidence" value="ECO:0007669"/>
    <property type="project" value="InterPro"/>
</dbReference>
<dbReference type="RefSeq" id="WP_188440583.1">
    <property type="nucleotide sequence ID" value="NZ_BMGK01000004.1"/>
</dbReference>